<feature type="region of interest" description="Disordered" evidence="1">
    <location>
        <begin position="26"/>
        <end position="81"/>
    </location>
</feature>
<organism evidence="2 3">
    <name type="scientific">Ensete ventricosum</name>
    <name type="common">Abyssinian banana</name>
    <name type="synonym">Musa ensete</name>
    <dbReference type="NCBI Taxonomy" id="4639"/>
    <lineage>
        <taxon>Eukaryota</taxon>
        <taxon>Viridiplantae</taxon>
        <taxon>Streptophyta</taxon>
        <taxon>Embryophyta</taxon>
        <taxon>Tracheophyta</taxon>
        <taxon>Spermatophyta</taxon>
        <taxon>Magnoliopsida</taxon>
        <taxon>Liliopsida</taxon>
        <taxon>Zingiberales</taxon>
        <taxon>Musaceae</taxon>
        <taxon>Ensete</taxon>
    </lineage>
</organism>
<feature type="compositionally biased region" description="Low complexity" evidence="1">
    <location>
        <begin position="28"/>
        <end position="42"/>
    </location>
</feature>
<comment type="caution">
    <text evidence="2">The sequence shown here is derived from an EMBL/GenBank/DDBJ whole genome shotgun (WGS) entry which is preliminary data.</text>
</comment>
<evidence type="ECO:0000313" key="2">
    <source>
        <dbReference type="EMBL" id="RRT69451.1"/>
    </source>
</evidence>
<evidence type="ECO:0000256" key="1">
    <source>
        <dbReference type="SAM" id="MobiDB-lite"/>
    </source>
</evidence>
<dbReference type="EMBL" id="AMZH03004337">
    <property type="protein sequence ID" value="RRT69451.1"/>
    <property type="molecule type" value="Genomic_DNA"/>
</dbReference>
<gene>
    <name evidence="2" type="ORF">B296_00006113</name>
</gene>
<sequence length="147" mass="16191">MYCREDSVHEEEYNCRRYLTHHSKNILPESPSHNSSTHPTSPIQIPHPYRVGLQTPAAASEADPTRPQPAPSKRPLVSASAIPGAPSVTCAHPLQNFGTHAAELSRISPTRTRRQEYSFAPNASQPFVSSLSDIRPLAYALCGIPRR</sequence>
<accession>A0A426ZZU1</accession>
<reference evidence="2 3" key="1">
    <citation type="journal article" date="2014" name="Agronomy (Basel)">
        <title>A Draft Genome Sequence for Ensete ventricosum, the Drought-Tolerant Tree Against Hunger.</title>
        <authorList>
            <person name="Harrison J."/>
            <person name="Moore K.A."/>
            <person name="Paszkiewicz K."/>
            <person name="Jones T."/>
            <person name="Grant M."/>
            <person name="Ambacheew D."/>
            <person name="Muzemil S."/>
            <person name="Studholme D.J."/>
        </authorList>
    </citation>
    <scope>NUCLEOTIDE SEQUENCE [LARGE SCALE GENOMIC DNA]</scope>
</reference>
<dbReference type="AlphaFoldDB" id="A0A426ZZU1"/>
<proteinExistence type="predicted"/>
<evidence type="ECO:0000313" key="3">
    <source>
        <dbReference type="Proteomes" id="UP000287651"/>
    </source>
</evidence>
<dbReference type="Proteomes" id="UP000287651">
    <property type="component" value="Unassembled WGS sequence"/>
</dbReference>
<protein>
    <submittedName>
        <fullName evidence="2">Uncharacterized protein</fullName>
    </submittedName>
</protein>
<name>A0A426ZZU1_ENSVE</name>